<dbReference type="Proteomes" id="UP000635477">
    <property type="component" value="Unassembled WGS sequence"/>
</dbReference>
<comment type="caution">
    <text evidence="4">The sequence shown here is derived from an EMBL/GenBank/DDBJ whole genome shotgun (WGS) entry which is preliminary data.</text>
</comment>
<sequence length="594" mass="68730">MNPYDALIDACKTWHVYPCNILQTTQLKSGLDGYRKRLDDNEKRLFSSIREDIYLLELDDGDNVYQDQSVKSDDMLFKHLRQNRKDPRCRFIFIQAADSRAPLSCSRHNFLYILSFHQVPSSFLDFAFSFGDTTQPMDYHMTGFHCDDTIGAPKSDLLNIPRLGRSGCEHRMQYLLRSVERSQTFGSPATWNIRQMAVYHTYDFVTGKALWMNIKTNSVMKDRLQEATTDFPLLKSSRVGELSNSFAATLIIHLIHLEWCDEEWRYCINDVERQIRDILDKAKTARVDVQPDFTRSTVARVLTQKDLKKPTVEVAEKFPWTQSIWGFSRWLNPRRNENTAGKKGTFSSTSSSQPLKRVPEKENCDVDKQLDSLMVLDTFSFEEVQRLHHLGELLGNFRLVMALNRQTLRDIAEHYQDLPNRDGFPAEINNGCKQQLASFIRRIERIRKNLEVRTTQIDSLVSWLQDGKALFDGVLQYRNVQYGRIFTESSHVQSEKMERIAYKTEKETISMHVITCVTLAFLPGTFVAAFFQSGLMDVNKDATSLENAVTFHPTAFKLFAGICFPLMGLTFVLWVFIFRCLSRKARRRIADGVD</sequence>
<keyword evidence="2" id="KW-0812">Transmembrane</keyword>
<dbReference type="InterPro" id="IPR058257">
    <property type="entry name" value="CorA-like_dom"/>
</dbReference>
<name>A0A8H4UQD5_9HYPO</name>
<feature type="transmembrane region" description="Helical" evidence="2">
    <location>
        <begin position="509"/>
        <end position="535"/>
    </location>
</feature>
<dbReference type="EMBL" id="JABEYC010000182">
    <property type="protein sequence ID" value="KAF4981162.1"/>
    <property type="molecule type" value="Genomic_DNA"/>
</dbReference>
<evidence type="ECO:0000259" key="3">
    <source>
        <dbReference type="Pfam" id="PF26616"/>
    </source>
</evidence>
<evidence type="ECO:0000313" key="4">
    <source>
        <dbReference type="EMBL" id="KAF4981162.1"/>
    </source>
</evidence>
<reference evidence="4" key="2">
    <citation type="submission" date="2020-05" db="EMBL/GenBank/DDBJ databases">
        <authorList>
            <person name="Kim H.-S."/>
            <person name="Proctor R.H."/>
            <person name="Brown D.W."/>
        </authorList>
    </citation>
    <scope>NUCLEOTIDE SEQUENCE</scope>
    <source>
        <strain evidence="4">NRRL 22465</strain>
    </source>
</reference>
<organism evidence="4 5">
    <name type="scientific">Fusarium zealandicum</name>
    <dbReference type="NCBI Taxonomy" id="1053134"/>
    <lineage>
        <taxon>Eukaryota</taxon>
        <taxon>Fungi</taxon>
        <taxon>Dikarya</taxon>
        <taxon>Ascomycota</taxon>
        <taxon>Pezizomycotina</taxon>
        <taxon>Sordariomycetes</taxon>
        <taxon>Hypocreomycetidae</taxon>
        <taxon>Hypocreales</taxon>
        <taxon>Nectriaceae</taxon>
        <taxon>Fusarium</taxon>
        <taxon>Fusarium staphyleae species complex</taxon>
    </lineage>
</organism>
<evidence type="ECO:0000313" key="5">
    <source>
        <dbReference type="Proteomes" id="UP000635477"/>
    </source>
</evidence>
<dbReference type="AlphaFoldDB" id="A0A8H4UQD5"/>
<gene>
    <name evidence="4" type="ORF">FZEAL_2996</name>
</gene>
<feature type="domain" description="CorA-like transporter" evidence="3">
    <location>
        <begin position="10"/>
        <end position="282"/>
    </location>
</feature>
<keyword evidence="2" id="KW-1133">Transmembrane helix</keyword>
<accession>A0A8H4UQD5</accession>
<evidence type="ECO:0000256" key="2">
    <source>
        <dbReference type="SAM" id="Phobius"/>
    </source>
</evidence>
<feature type="transmembrane region" description="Helical" evidence="2">
    <location>
        <begin position="555"/>
        <end position="578"/>
    </location>
</feature>
<dbReference type="OrthoDB" id="5396681at2759"/>
<dbReference type="Pfam" id="PF26616">
    <property type="entry name" value="CorA-like"/>
    <property type="match status" value="1"/>
</dbReference>
<feature type="region of interest" description="Disordered" evidence="1">
    <location>
        <begin position="337"/>
        <end position="361"/>
    </location>
</feature>
<keyword evidence="5" id="KW-1185">Reference proteome</keyword>
<reference evidence="4" key="1">
    <citation type="journal article" date="2020" name="BMC Genomics">
        <title>Correction to: Identification and distribution of gene clusters required for synthesis of sphingolipid metabolism inhibitors in diverse species of the filamentous fungus Fusarium.</title>
        <authorList>
            <person name="Kim H.S."/>
            <person name="Lohmar J.M."/>
            <person name="Busman M."/>
            <person name="Brown D.W."/>
            <person name="Naumann T.A."/>
            <person name="Divon H.H."/>
            <person name="Lysoe E."/>
            <person name="Uhlig S."/>
            <person name="Proctor R.H."/>
        </authorList>
    </citation>
    <scope>NUCLEOTIDE SEQUENCE</scope>
    <source>
        <strain evidence="4">NRRL 22465</strain>
    </source>
</reference>
<protein>
    <recommendedName>
        <fullName evidence="3">CorA-like transporter domain-containing protein</fullName>
    </recommendedName>
</protein>
<evidence type="ECO:0000256" key="1">
    <source>
        <dbReference type="SAM" id="MobiDB-lite"/>
    </source>
</evidence>
<proteinExistence type="predicted"/>
<keyword evidence="2" id="KW-0472">Membrane</keyword>